<proteinExistence type="predicted"/>
<evidence type="ECO:0000313" key="1">
    <source>
        <dbReference type="EMBL" id="RMZ99842.1"/>
    </source>
</evidence>
<accession>A0A3M7PL69</accession>
<evidence type="ECO:0000313" key="2">
    <source>
        <dbReference type="Proteomes" id="UP000276133"/>
    </source>
</evidence>
<comment type="caution">
    <text evidence="1">The sequence shown here is derived from an EMBL/GenBank/DDBJ whole genome shotgun (WGS) entry which is preliminary data.</text>
</comment>
<dbReference type="EMBL" id="REGN01010029">
    <property type="protein sequence ID" value="RMZ99842.1"/>
    <property type="molecule type" value="Genomic_DNA"/>
</dbReference>
<dbReference type="AlphaFoldDB" id="A0A3M7PL69"/>
<name>A0A3M7PL69_BRAPC</name>
<sequence>MRLHSVPLFGTERFTLPRTTVLQNAIRQCLKEDINTVHDFFKRQNDNIIIGNQSDDRRTLKMTSPMLLRLPTLIKITI</sequence>
<organism evidence="1 2">
    <name type="scientific">Brachionus plicatilis</name>
    <name type="common">Marine rotifer</name>
    <name type="synonym">Brachionus muelleri</name>
    <dbReference type="NCBI Taxonomy" id="10195"/>
    <lineage>
        <taxon>Eukaryota</taxon>
        <taxon>Metazoa</taxon>
        <taxon>Spiralia</taxon>
        <taxon>Gnathifera</taxon>
        <taxon>Rotifera</taxon>
        <taxon>Eurotatoria</taxon>
        <taxon>Monogononta</taxon>
        <taxon>Pseudotrocha</taxon>
        <taxon>Ploima</taxon>
        <taxon>Brachionidae</taxon>
        <taxon>Brachionus</taxon>
    </lineage>
</organism>
<dbReference type="Proteomes" id="UP000276133">
    <property type="component" value="Unassembled WGS sequence"/>
</dbReference>
<keyword evidence="2" id="KW-1185">Reference proteome</keyword>
<gene>
    <name evidence="1" type="ORF">BpHYR1_012234</name>
</gene>
<reference evidence="1 2" key="1">
    <citation type="journal article" date="2018" name="Sci. Rep.">
        <title>Genomic signatures of local adaptation to the degree of environmental predictability in rotifers.</title>
        <authorList>
            <person name="Franch-Gras L."/>
            <person name="Hahn C."/>
            <person name="Garcia-Roger E.M."/>
            <person name="Carmona M.J."/>
            <person name="Serra M."/>
            <person name="Gomez A."/>
        </authorList>
    </citation>
    <scope>NUCLEOTIDE SEQUENCE [LARGE SCALE GENOMIC DNA]</scope>
    <source>
        <strain evidence="1">HYR1</strain>
    </source>
</reference>
<protein>
    <submittedName>
        <fullName evidence="1">Uncharacterized protein</fullName>
    </submittedName>
</protein>